<dbReference type="PANTHER" id="PTHR12358:SF106">
    <property type="entry name" value="LIPID KINASE YEGS"/>
    <property type="match status" value="1"/>
</dbReference>
<evidence type="ECO:0000259" key="12">
    <source>
        <dbReference type="PROSITE" id="PS50146"/>
    </source>
</evidence>
<dbReference type="NCBIfam" id="TIGR00147">
    <property type="entry name" value="YegS/Rv2252/BmrU family lipid kinase"/>
    <property type="match status" value="1"/>
</dbReference>
<dbReference type="InterPro" id="IPR016064">
    <property type="entry name" value="NAD/diacylglycerol_kinase_sf"/>
</dbReference>
<evidence type="ECO:0000256" key="9">
    <source>
        <dbReference type="ARBA" id="ARBA00023098"/>
    </source>
</evidence>
<dbReference type="EC" id="2.7.1.-" evidence="13"/>
<dbReference type="NCBIfam" id="NF009604">
    <property type="entry name" value="PRK13057.1"/>
    <property type="match status" value="1"/>
</dbReference>
<gene>
    <name evidence="13" type="ORF">U1T56_18455</name>
</gene>
<dbReference type="EMBL" id="JBBLZC010000022">
    <property type="protein sequence ID" value="MEK0085139.1"/>
    <property type="molecule type" value="Genomic_DNA"/>
</dbReference>
<dbReference type="Gene3D" id="3.40.50.10330">
    <property type="entry name" value="Probable inorganic polyphosphate/atp-NAD kinase, domain 1"/>
    <property type="match status" value="1"/>
</dbReference>
<dbReference type="InterPro" id="IPR005218">
    <property type="entry name" value="Diacylglycerol/lipid_kinase"/>
</dbReference>
<dbReference type="RefSeq" id="WP_418160986.1">
    <property type="nucleotide sequence ID" value="NZ_JBBLZC010000022.1"/>
</dbReference>
<proteinExistence type="predicted"/>
<evidence type="ECO:0000256" key="10">
    <source>
        <dbReference type="ARBA" id="ARBA00023209"/>
    </source>
</evidence>
<dbReference type="GO" id="GO:0016301">
    <property type="term" value="F:kinase activity"/>
    <property type="evidence" value="ECO:0007669"/>
    <property type="project" value="UniProtKB-KW"/>
</dbReference>
<evidence type="ECO:0000256" key="7">
    <source>
        <dbReference type="ARBA" id="ARBA00022840"/>
    </source>
</evidence>
<keyword evidence="7" id="KW-0067">ATP-binding</keyword>
<evidence type="ECO:0000256" key="3">
    <source>
        <dbReference type="ARBA" id="ARBA00022679"/>
    </source>
</evidence>
<evidence type="ECO:0000313" key="13">
    <source>
        <dbReference type="EMBL" id="MEK0085139.1"/>
    </source>
</evidence>
<keyword evidence="9" id="KW-0443">Lipid metabolism</keyword>
<dbReference type="Pfam" id="PF19279">
    <property type="entry name" value="YegS_C"/>
    <property type="match status" value="1"/>
</dbReference>
<keyword evidence="5" id="KW-0547">Nucleotide-binding</keyword>
<sequence>MRPHRALVVINARSRRGSNDVTAALEVLRSSGMEVLALRLDSPVEVEAAIREHRALVDLVVIGGGDGTMNAAAEALLATGLPLGILPLGTANDLARVLAIPPDPVAAARIVVVGKRRRIDLGRANDKLFFNIATMGLSARLARAMDRRTKRRFGALAYAITLARIGLGQPFHATIRTGSETVAVKAIQIAVGNGRYHGGGIVVHEEAAIDDQLLHLYALEPHSPWQLLRKLPWLLRGRHSAIAGVVTLTAPAIDVLTDRMLPVNTDGELTTHTPVHFTVLPQAIEVFAPA</sequence>
<keyword evidence="3 13" id="KW-0808">Transferase</keyword>
<dbReference type="InterPro" id="IPR050187">
    <property type="entry name" value="Lipid_Phosphate_FormReg"/>
</dbReference>
<evidence type="ECO:0000256" key="5">
    <source>
        <dbReference type="ARBA" id="ARBA00022741"/>
    </source>
</evidence>
<keyword evidence="8" id="KW-0460">Magnesium</keyword>
<reference evidence="13 14" key="1">
    <citation type="submission" date="2024-01" db="EMBL/GenBank/DDBJ databases">
        <title>Multi-omics insights into the function and evolution of sodium benzoate biodegradation pathways in Benzoatithermus flavus gen. nov., sp. nov. from hot spring.</title>
        <authorList>
            <person name="Hu C.-J."/>
            <person name="Li W.-J."/>
        </authorList>
    </citation>
    <scope>NUCLEOTIDE SEQUENCE [LARGE SCALE GENOMIC DNA]</scope>
    <source>
        <strain evidence="13 14">SYSU G07066</strain>
    </source>
</reference>
<dbReference type="InterPro" id="IPR001206">
    <property type="entry name" value="Diacylglycerol_kinase_cat_dom"/>
</dbReference>
<feature type="domain" description="DAGKc" evidence="12">
    <location>
        <begin position="1"/>
        <end position="128"/>
    </location>
</feature>
<keyword evidence="14" id="KW-1185">Reference proteome</keyword>
<protein>
    <submittedName>
        <fullName evidence="13">Lipid kinase</fullName>
        <ecNumber evidence="13">2.7.1.-</ecNumber>
    </submittedName>
</protein>
<keyword evidence="6 13" id="KW-0418">Kinase</keyword>
<keyword evidence="11" id="KW-1208">Phospholipid metabolism</keyword>
<dbReference type="Pfam" id="PF00781">
    <property type="entry name" value="DAGK_cat"/>
    <property type="match status" value="1"/>
</dbReference>
<dbReference type="InterPro" id="IPR017438">
    <property type="entry name" value="ATP-NAD_kinase_N"/>
</dbReference>
<accession>A0ABU8XXR7</accession>
<keyword evidence="10" id="KW-0594">Phospholipid biosynthesis</keyword>
<evidence type="ECO:0000313" key="14">
    <source>
        <dbReference type="Proteomes" id="UP001375743"/>
    </source>
</evidence>
<dbReference type="Proteomes" id="UP001375743">
    <property type="component" value="Unassembled WGS sequence"/>
</dbReference>
<evidence type="ECO:0000256" key="6">
    <source>
        <dbReference type="ARBA" id="ARBA00022777"/>
    </source>
</evidence>
<evidence type="ECO:0000256" key="1">
    <source>
        <dbReference type="ARBA" id="ARBA00001946"/>
    </source>
</evidence>
<dbReference type="PROSITE" id="PS50146">
    <property type="entry name" value="DAGK"/>
    <property type="match status" value="1"/>
</dbReference>
<evidence type="ECO:0000256" key="11">
    <source>
        <dbReference type="ARBA" id="ARBA00023264"/>
    </source>
</evidence>
<evidence type="ECO:0000256" key="2">
    <source>
        <dbReference type="ARBA" id="ARBA00022516"/>
    </source>
</evidence>
<evidence type="ECO:0000256" key="8">
    <source>
        <dbReference type="ARBA" id="ARBA00022842"/>
    </source>
</evidence>
<evidence type="ECO:0000256" key="4">
    <source>
        <dbReference type="ARBA" id="ARBA00022723"/>
    </source>
</evidence>
<organism evidence="13 14">
    <name type="scientific">Benzoatithermus flavus</name>
    <dbReference type="NCBI Taxonomy" id="3108223"/>
    <lineage>
        <taxon>Bacteria</taxon>
        <taxon>Pseudomonadati</taxon>
        <taxon>Pseudomonadota</taxon>
        <taxon>Alphaproteobacteria</taxon>
        <taxon>Geminicoccales</taxon>
        <taxon>Geminicoccaceae</taxon>
        <taxon>Benzoatithermus</taxon>
    </lineage>
</organism>
<dbReference type="SMART" id="SM00046">
    <property type="entry name" value="DAGKc"/>
    <property type="match status" value="1"/>
</dbReference>
<dbReference type="PANTHER" id="PTHR12358">
    <property type="entry name" value="SPHINGOSINE KINASE"/>
    <property type="match status" value="1"/>
</dbReference>
<dbReference type="InterPro" id="IPR045540">
    <property type="entry name" value="YegS/DAGK_C"/>
</dbReference>
<keyword evidence="2" id="KW-0444">Lipid biosynthesis</keyword>
<dbReference type="Gene3D" id="2.60.200.40">
    <property type="match status" value="1"/>
</dbReference>
<keyword evidence="4" id="KW-0479">Metal-binding</keyword>
<comment type="cofactor">
    <cofactor evidence="1">
        <name>Mg(2+)</name>
        <dbReference type="ChEBI" id="CHEBI:18420"/>
    </cofactor>
</comment>
<name>A0ABU8XXR7_9PROT</name>
<dbReference type="SUPFAM" id="SSF111331">
    <property type="entry name" value="NAD kinase/diacylglycerol kinase-like"/>
    <property type="match status" value="1"/>
</dbReference>
<comment type="caution">
    <text evidence="13">The sequence shown here is derived from an EMBL/GenBank/DDBJ whole genome shotgun (WGS) entry which is preliminary data.</text>
</comment>